<dbReference type="Pfam" id="PF00905">
    <property type="entry name" value="Transpeptidase"/>
    <property type="match status" value="1"/>
</dbReference>
<evidence type="ECO:0000256" key="8">
    <source>
        <dbReference type="ARBA" id="ARBA00022960"/>
    </source>
</evidence>
<evidence type="ECO:0000256" key="3">
    <source>
        <dbReference type="ARBA" id="ARBA00022645"/>
    </source>
</evidence>
<keyword evidence="15" id="KW-0812">Transmembrane</keyword>
<evidence type="ECO:0000256" key="15">
    <source>
        <dbReference type="SAM" id="Phobius"/>
    </source>
</evidence>
<dbReference type="InterPro" id="IPR050396">
    <property type="entry name" value="Glycosyltr_51/Transpeptidase"/>
</dbReference>
<comment type="caution">
    <text evidence="18">The sequence shown here is derived from an EMBL/GenBank/DDBJ whole genome shotgun (WGS) entry which is preliminary data.</text>
</comment>
<keyword evidence="10 15" id="KW-0472">Membrane</keyword>
<evidence type="ECO:0000256" key="12">
    <source>
        <dbReference type="ARBA" id="ARBA00023316"/>
    </source>
</evidence>
<evidence type="ECO:0000256" key="11">
    <source>
        <dbReference type="ARBA" id="ARBA00023268"/>
    </source>
</evidence>
<organism evidence="18 19">
    <name type="scientific">Scopulibacillus cellulosilyticus</name>
    <dbReference type="NCBI Taxonomy" id="2665665"/>
    <lineage>
        <taxon>Bacteria</taxon>
        <taxon>Bacillati</taxon>
        <taxon>Bacillota</taxon>
        <taxon>Bacilli</taxon>
        <taxon>Bacillales</taxon>
        <taxon>Sporolactobacillaceae</taxon>
        <taxon>Scopulibacillus</taxon>
    </lineage>
</organism>
<dbReference type="InterPro" id="IPR012338">
    <property type="entry name" value="Beta-lactam/transpept-like"/>
</dbReference>
<keyword evidence="9" id="KW-0573">Peptidoglycan synthesis</keyword>
<dbReference type="InterPro" id="IPR001264">
    <property type="entry name" value="Glyco_trans_51"/>
</dbReference>
<dbReference type="InterPro" id="IPR036950">
    <property type="entry name" value="PBP_transglycosylase"/>
</dbReference>
<evidence type="ECO:0000256" key="1">
    <source>
        <dbReference type="ARBA" id="ARBA00004236"/>
    </source>
</evidence>
<sequence length="683" mass="76278">MELVTGHHKKKTILKWLITAGIGCFCLFLFFILSLWGFAKIQGPPPITVPQTTRIYDTNHHLIGKVEHENENRTWVNLDDISKPLINATISIEDKRFYQHHGFDMRRLAGAVLADIKSFSKQQGASTITMQYARNLYLGHEKTWMRKITEALYTMRLEMNYPKNKILEGYLNTIYYGHGAYGIEAAAKYYFNKDADELTLSEASLLAGIPKGPSYYSPYNNFKRAKMRQKLVLQSMVNNGYITKSAALSAYQAPIHLVHKHKAIKRTAPYFQDAVENVLKNQLHIDKKTLAAGGLKVYTTLNNSAQKKAEYWVKQIINPASDIQTALVAMNPQNGAVEAMVGGRDYHKSAYNRAVQAMRSPGSSFKPFLYYAALRDGFTPSTTLRSEPTTFTYNKGKSKYSPSNFGGYYANGPITLAKALALSDNIYAVKTHLSIGMDQLVKTARKVGITSPLAEIPSLALGSKPVSVLEMAGGYSAIANGGAKVTPHYITKIVNQKGDTIYEWHPQKEQVLNKATTFVLSQLMTGVFDKKLNGYSKVTGASVANELTHKIAGKSGSTAADSWMIGFTPHLVSAVWVGYDKGQSISTYPDSGYAKKIWAHFMESALAGQPKNSFKPPKGVVRKLVDPDNGKLATKACHNARYTYYLKGTAPVKYSPRCSKQKDHENHHKKHKGFIKRWFHWFH</sequence>
<evidence type="ECO:0000313" key="19">
    <source>
        <dbReference type="Proteomes" id="UP001596505"/>
    </source>
</evidence>
<evidence type="ECO:0000256" key="5">
    <source>
        <dbReference type="ARBA" id="ARBA00022676"/>
    </source>
</evidence>
<keyword evidence="4" id="KW-0645">Protease</keyword>
<feature type="transmembrane region" description="Helical" evidence="15">
    <location>
        <begin position="12"/>
        <end position="39"/>
    </location>
</feature>
<evidence type="ECO:0000256" key="9">
    <source>
        <dbReference type="ARBA" id="ARBA00022984"/>
    </source>
</evidence>
<dbReference type="Gene3D" id="1.10.3810.10">
    <property type="entry name" value="Biosynthetic peptidoglycan transglycosylase-like"/>
    <property type="match status" value="1"/>
</dbReference>
<dbReference type="InterPro" id="IPR023346">
    <property type="entry name" value="Lysozyme-like_dom_sf"/>
</dbReference>
<evidence type="ECO:0000259" key="17">
    <source>
        <dbReference type="Pfam" id="PF00912"/>
    </source>
</evidence>
<keyword evidence="11" id="KW-0511">Multifunctional enzyme</keyword>
<dbReference type="PANTHER" id="PTHR32282:SF11">
    <property type="entry name" value="PENICILLIN-BINDING PROTEIN 1B"/>
    <property type="match status" value="1"/>
</dbReference>
<dbReference type="EMBL" id="JBHTCO010000003">
    <property type="protein sequence ID" value="MFC7391903.1"/>
    <property type="molecule type" value="Genomic_DNA"/>
</dbReference>
<keyword evidence="3" id="KW-0121">Carboxypeptidase</keyword>
<dbReference type="Pfam" id="PF00912">
    <property type="entry name" value="Transgly"/>
    <property type="match status" value="1"/>
</dbReference>
<evidence type="ECO:0000256" key="14">
    <source>
        <dbReference type="ARBA" id="ARBA00049902"/>
    </source>
</evidence>
<feature type="domain" description="Penicillin-binding protein transpeptidase" evidence="16">
    <location>
        <begin position="326"/>
        <end position="602"/>
    </location>
</feature>
<comment type="catalytic activity">
    <reaction evidence="14">
        <text>[GlcNAc-(1-&gt;4)-Mur2Ac(oyl-L-Ala-gamma-D-Glu-L-Lys-D-Ala-D-Ala)](n)-di-trans,octa-cis-undecaprenyl diphosphate + beta-D-GlcNAc-(1-&gt;4)-Mur2Ac(oyl-L-Ala-gamma-D-Glu-L-Lys-D-Ala-D-Ala)-di-trans,octa-cis-undecaprenyl diphosphate = [GlcNAc-(1-&gt;4)-Mur2Ac(oyl-L-Ala-gamma-D-Glu-L-Lys-D-Ala-D-Ala)](n+1)-di-trans,octa-cis-undecaprenyl diphosphate + di-trans,octa-cis-undecaprenyl diphosphate + H(+)</text>
        <dbReference type="Rhea" id="RHEA:23708"/>
        <dbReference type="Rhea" id="RHEA-COMP:9602"/>
        <dbReference type="Rhea" id="RHEA-COMP:9603"/>
        <dbReference type="ChEBI" id="CHEBI:15378"/>
        <dbReference type="ChEBI" id="CHEBI:58405"/>
        <dbReference type="ChEBI" id="CHEBI:60033"/>
        <dbReference type="ChEBI" id="CHEBI:78435"/>
        <dbReference type="EC" id="2.4.99.28"/>
    </reaction>
</comment>
<keyword evidence="2" id="KW-1003">Cell membrane</keyword>
<comment type="catalytic activity">
    <reaction evidence="13">
        <text>Preferential cleavage: (Ac)2-L-Lys-D-Ala-|-D-Ala. Also transpeptidation of peptidyl-alanyl moieties that are N-acyl substituents of D-alanine.</text>
        <dbReference type="EC" id="3.4.16.4"/>
    </reaction>
</comment>
<dbReference type="Gene3D" id="3.40.710.10">
    <property type="entry name" value="DD-peptidase/beta-lactamase superfamily"/>
    <property type="match status" value="1"/>
</dbReference>
<dbReference type="SUPFAM" id="SSF53955">
    <property type="entry name" value="Lysozyme-like"/>
    <property type="match status" value="1"/>
</dbReference>
<dbReference type="InterPro" id="IPR001460">
    <property type="entry name" value="PCN-bd_Tpept"/>
</dbReference>
<evidence type="ECO:0000256" key="6">
    <source>
        <dbReference type="ARBA" id="ARBA00022679"/>
    </source>
</evidence>
<proteinExistence type="predicted"/>
<dbReference type="SUPFAM" id="SSF56601">
    <property type="entry name" value="beta-lactamase/transpeptidase-like"/>
    <property type="match status" value="1"/>
</dbReference>
<protein>
    <submittedName>
        <fullName evidence="18">Transglycosylase domain-containing protein</fullName>
        <ecNumber evidence="18">2.4.-.-</ecNumber>
    </submittedName>
</protein>
<keyword evidence="19" id="KW-1185">Reference proteome</keyword>
<evidence type="ECO:0000256" key="13">
    <source>
        <dbReference type="ARBA" id="ARBA00034000"/>
    </source>
</evidence>
<keyword evidence="15" id="KW-1133">Transmembrane helix</keyword>
<dbReference type="RefSeq" id="WP_380963371.1">
    <property type="nucleotide sequence ID" value="NZ_JBHTCO010000003.1"/>
</dbReference>
<keyword evidence="6 18" id="KW-0808">Transferase</keyword>
<comment type="subcellular location">
    <subcellularLocation>
        <location evidence="1">Cell membrane</location>
    </subcellularLocation>
</comment>
<dbReference type="Proteomes" id="UP001596505">
    <property type="component" value="Unassembled WGS sequence"/>
</dbReference>
<dbReference type="GO" id="GO:0016757">
    <property type="term" value="F:glycosyltransferase activity"/>
    <property type="evidence" value="ECO:0007669"/>
    <property type="project" value="UniProtKB-KW"/>
</dbReference>
<evidence type="ECO:0000313" key="18">
    <source>
        <dbReference type="EMBL" id="MFC7391903.1"/>
    </source>
</evidence>
<evidence type="ECO:0000256" key="7">
    <source>
        <dbReference type="ARBA" id="ARBA00022801"/>
    </source>
</evidence>
<evidence type="ECO:0000259" key="16">
    <source>
        <dbReference type="Pfam" id="PF00905"/>
    </source>
</evidence>
<reference evidence="19" key="1">
    <citation type="journal article" date="2019" name="Int. J. Syst. Evol. Microbiol.">
        <title>The Global Catalogue of Microorganisms (GCM) 10K type strain sequencing project: providing services to taxonomists for standard genome sequencing and annotation.</title>
        <authorList>
            <consortium name="The Broad Institute Genomics Platform"/>
            <consortium name="The Broad Institute Genome Sequencing Center for Infectious Disease"/>
            <person name="Wu L."/>
            <person name="Ma J."/>
        </authorList>
    </citation>
    <scope>NUCLEOTIDE SEQUENCE [LARGE SCALE GENOMIC DNA]</scope>
    <source>
        <strain evidence="19">CGMCC 1.16305</strain>
    </source>
</reference>
<keyword evidence="12" id="KW-0961">Cell wall biogenesis/degradation</keyword>
<keyword evidence="5 18" id="KW-0328">Glycosyltransferase</keyword>
<keyword evidence="7" id="KW-0378">Hydrolase</keyword>
<evidence type="ECO:0000256" key="2">
    <source>
        <dbReference type="ARBA" id="ARBA00022475"/>
    </source>
</evidence>
<name>A0ABW2PR78_9BACL</name>
<dbReference type="PANTHER" id="PTHR32282">
    <property type="entry name" value="BINDING PROTEIN TRANSPEPTIDASE, PUTATIVE-RELATED"/>
    <property type="match status" value="1"/>
</dbReference>
<accession>A0ABW2PR78</accession>
<dbReference type="NCBIfam" id="TIGR02074">
    <property type="entry name" value="PBP_1a_fam"/>
    <property type="match status" value="1"/>
</dbReference>
<dbReference type="EC" id="2.4.-.-" evidence="18"/>
<evidence type="ECO:0000256" key="10">
    <source>
        <dbReference type="ARBA" id="ARBA00023136"/>
    </source>
</evidence>
<keyword evidence="8" id="KW-0133">Cell shape</keyword>
<gene>
    <name evidence="18" type="ORF">ACFQRG_02695</name>
</gene>
<evidence type="ECO:0000256" key="4">
    <source>
        <dbReference type="ARBA" id="ARBA00022670"/>
    </source>
</evidence>
<feature type="domain" description="Glycosyl transferase family 51" evidence="17">
    <location>
        <begin position="61"/>
        <end position="236"/>
    </location>
</feature>